<evidence type="ECO:0000256" key="2">
    <source>
        <dbReference type="ARBA" id="ARBA00001911"/>
    </source>
</evidence>
<dbReference type="GO" id="GO:0005829">
    <property type="term" value="C:cytosol"/>
    <property type="evidence" value="ECO:0007669"/>
    <property type="project" value="TreeGrafter"/>
</dbReference>
<dbReference type="Gene3D" id="3.40.50.720">
    <property type="entry name" value="NAD(P)-binding Rossmann-like Domain"/>
    <property type="match status" value="1"/>
</dbReference>
<evidence type="ECO:0000259" key="8">
    <source>
        <dbReference type="SMART" id="SM00822"/>
    </source>
</evidence>
<dbReference type="EMBL" id="JANCYW010000019">
    <property type="protein sequence ID" value="KAK4538695.1"/>
    <property type="molecule type" value="Genomic_DNA"/>
</dbReference>
<dbReference type="EC" id="5.1.3.2" evidence="4 7"/>
<dbReference type="GO" id="GO:0003978">
    <property type="term" value="F:UDP-glucose 4-epimerase activity"/>
    <property type="evidence" value="ECO:0007669"/>
    <property type="project" value="UniProtKB-UniRule"/>
</dbReference>
<dbReference type="Gene3D" id="3.90.25.10">
    <property type="entry name" value="UDP-galactose 4-epimerase, domain 1"/>
    <property type="match status" value="1"/>
</dbReference>
<dbReference type="NCBIfam" id="TIGR01179">
    <property type="entry name" value="galE"/>
    <property type="match status" value="1"/>
</dbReference>
<dbReference type="SMART" id="SM00822">
    <property type="entry name" value="PKS_KR"/>
    <property type="match status" value="1"/>
</dbReference>
<evidence type="ECO:0000256" key="1">
    <source>
        <dbReference type="ARBA" id="ARBA00000083"/>
    </source>
</evidence>
<accession>A0AAV9J2Z5</accession>
<dbReference type="InterPro" id="IPR005886">
    <property type="entry name" value="UDP_G4E"/>
</dbReference>
<keyword evidence="7" id="KW-0119">Carbohydrate metabolism</keyword>
<dbReference type="PANTHER" id="PTHR43725:SF47">
    <property type="entry name" value="UDP-GLUCOSE 4-EPIMERASE"/>
    <property type="match status" value="1"/>
</dbReference>
<evidence type="ECO:0000313" key="10">
    <source>
        <dbReference type="Proteomes" id="UP001301350"/>
    </source>
</evidence>
<reference evidence="9 10" key="1">
    <citation type="submission" date="2022-07" db="EMBL/GenBank/DDBJ databases">
        <title>Genome-wide signatures of adaptation to extreme environments.</title>
        <authorList>
            <person name="Cho C.H."/>
            <person name="Yoon H.S."/>
        </authorList>
    </citation>
    <scope>NUCLEOTIDE SEQUENCE [LARGE SCALE GENOMIC DNA]</scope>
    <source>
        <strain evidence="9 10">DBV 063 E5</strain>
    </source>
</reference>
<evidence type="ECO:0000256" key="5">
    <source>
        <dbReference type="ARBA" id="ARBA00023027"/>
    </source>
</evidence>
<comment type="caution">
    <text evidence="9">The sequence shown here is derived from an EMBL/GenBank/DDBJ whole genome shotgun (WGS) entry which is preliminary data.</text>
</comment>
<dbReference type="InterPro" id="IPR016040">
    <property type="entry name" value="NAD(P)-bd_dom"/>
</dbReference>
<evidence type="ECO:0000256" key="6">
    <source>
        <dbReference type="ARBA" id="ARBA00023235"/>
    </source>
</evidence>
<gene>
    <name evidence="9" type="ORF">CDCA_CDCA19G4720</name>
</gene>
<dbReference type="CDD" id="cd05247">
    <property type="entry name" value="UDP_G4E_1_SDR_e"/>
    <property type="match status" value="1"/>
</dbReference>
<dbReference type="InterPro" id="IPR036291">
    <property type="entry name" value="NAD(P)-bd_dom_sf"/>
</dbReference>
<keyword evidence="5 7" id="KW-0520">NAD</keyword>
<dbReference type="GO" id="GO:0006012">
    <property type="term" value="P:galactose metabolic process"/>
    <property type="evidence" value="ECO:0007669"/>
    <property type="project" value="InterPro"/>
</dbReference>
<proteinExistence type="inferred from homology"/>
<name>A0AAV9J2Z5_CYACA</name>
<evidence type="ECO:0000256" key="3">
    <source>
        <dbReference type="ARBA" id="ARBA00004947"/>
    </source>
</evidence>
<dbReference type="AlphaFoldDB" id="A0AAV9J2Z5"/>
<keyword evidence="10" id="KW-1185">Reference proteome</keyword>
<evidence type="ECO:0000256" key="4">
    <source>
        <dbReference type="ARBA" id="ARBA00013189"/>
    </source>
</evidence>
<feature type="domain" description="Ketoreductase" evidence="8">
    <location>
        <begin position="10"/>
        <end position="163"/>
    </location>
</feature>
<comment type="pathway">
    <text evidence="3 7">Carbohydrate metabolism; galactose metabolism.</text>
</comment>
<comment type="cofactor">
    <cofactor evidence="2 7">
        <name>NAD(+)</name>
        <dbReference type="ChEBI" id="CHEBI:57540"/>
    </cofactor>
</comment>
<dbReference type="PANTHER" id="PTHR43725">
    <property type="entry name" value="UDP-GLUCOSE 4-EPIMERASE"/>
    <property type="match status" value="1"/>
</dbReference>
<dbReference type="NCBIfam" id="NF007956">
    <property type="entry name" value="PRK10675.1"/>
    <property type="match status" value="1"/>
</dbReference>
<dbReference type="SUPFAM" id="SSF51735">
    <property type="entry name" value="NAD(P)-binding Rossmann-fold domains"/>
    <property type="match status" value="1"/>
</dbReference>
<dbReference type="InterPro" id="IPR057326">
    <property type="entry name" value="KR_dom"/>
</dbReference>
<organism evidence="9 10">
    <name type="scientific">Cyanidium caldarium</name>
    <name type="common">Red alga</name>
    <dbReference type="NCBI Taxonomy" id="2771"/>
    <lineage>
        <taxon>Eukaryota</taxon>
        <taxon>Rhodophyta</taxon>
        <taxon>Bangiophyceae</taxon>
        <taxon>Cyanidiales</taxon>
        <taxon>Cyanidiaceae</taxon>
        <taxon>Cyanidium</taxon>
    </lineage>
</organism>
<protein>
    <recommendedName>
        <fullName evidence="4 7">UDP-glucose 4-epimerase</fullName>
        <ecNumber evidence="4 7">5.1.3.2</ecNumber>
    </recommendedName>
</protein>
<sequence length="359" mass="38800">MSADGMGSRGRVLVTGGAGYIGSHTVAELLHAGYDVLVVDNLINASEESLRRVRELTGTDERRLAFQQVDLLDAAALDAAVAAGGPFRACIHFAGLKAVGESVEQPLRYYKNNLGGTLNLLQSLHRHGCRKFVFSSSATVYGMAERVPITESAPLSATNPYGKTKLFIEEFLRDLHASPHGSSEWHILILRYFNPVGAHESGRIGEDPSGIPNNLMPFIAQVAVGRREYLSVFGNDYPTHDGTGVRDYIHVVDLAQGHVAALNKLEGDAASVGCVAVNLGTGKGYSVLDMVKAFEKASGKPIPYKIVGRRPGDTATVYADPAYAKQFLGWEAQRGLEDMCASTWKWQSQNPYGYRKAGS</sequence>
<comment type="similarity">
    <text evidence="7">Belongs to the NAD(P)-dependent epimerase/dehydratase family.</text>
</comment>
<keyword evidence="6 7" id="KW-0413">Isomerase</keyword>
<evidence type="ECO:0000256" key="7">
    <source>
        <dbReference type="RuleBase" id="RU366046"/>
    </source>
</evidence>
<comment type="subunit">
    <text evidence="7">Homodimer.</text>
</comment>
<dbReference type="Pfam" id="PF16363">
    <property type="entry name" value="GDP_Man_Dehyd"/>
    <property type="match status" value="1"/>
</dbReference>
<evidence type="ECO:0000313" key="9">
    <source>
        <dbReference type="EMBL" id="KAK4538695.1"/>
    </source>
</evidence>
<dbReference type="Proteomes" id="UP001301350">
    <property type="component" value="Unassembled WGS sequence"/>
</dbReference>
<comment type="catalytic activity">
    <reaction evidence="1 7">
        <text>UDP-alpha-D-glucose = UDP-alpha-D-galactose</text>
        <dbReference type="Rhea" id="RHEA:22168"/>
        <dbReference type="ChEBI" id="CHEBI:58885"/>
        <dbReference type="ChEBI" id="CHEBI:66914"/>
        <dbReference type="EC" id="5.1.3.2"/>
    </reaction>
</comment>